<dbReference type="AlphaFoldDB" id="A0A2L1GQ47"/>
<name>A0A2L1GQ47_9BACT</name>
<keyword evidence="2" id="KW-0413">Isomerase</keyword>
<keyword evidence="2" id="KW-0697">Rotamase</keyword>
<keyword evidence="1" id="KW-0732">Signal</keyword>
<feature type="domain" description="PpiC" evidence="4">
    <location>
        <begin position="238"/>
        <end position="342"/>
    </location>
</feature>
<dbReference type="InterPro" id="IPR027304">
    <property type="entry name" value="Trigger_fact/SurA_dom_sf"/>
</dbReference>
<dbReference type="Proteomes" id="UP000239867">
    <property type="component" value="Chromosome"/>
</dbReference>
<organism evidence="5 6">
    <name type="scientific">Desulfobulbus oralis</name>
    <dbReference type="NCBI Taxonomy" id="1986146"/>
    <lineage>
        <taxon>Bacteria</taxon>
        <taxon>Pseudomonadati</taxon>
        <taxon>Thermodesulfobacteriota</taxon>
        <taxon>Desulfobulbia</taxon>
        <taxon>Desulfobulbales</taxon>
        <taxon>Desulfobulbaceae</taxon>
        <taxon>Desulfobulbus</taxon>
    </lineage>
</organism>
<evidence type="ECO:0000256" key="3">
    <source>
        <dbReference type="SAM" id="MobiDB-lite"/>
    </source>
</evidence>
<dbReference type="GO" id="GO:0003755">
    <property type="term" value="F:peptidyl-prolyl cis-trans isomerase activity"/>
    <property type="evidence" value="ECO:0007669"/>
    <property type="project" value="UniProtKB-KW"/>
</dbReference>
<dbReference type="Pfam" id="PF13624">
    <property type="entry name" value="SurA_N_3"/>
    <property type="match status" value="1"/>
</dbReference>
<dbReference type="InterPro" id="IPR046357">
    <property type="entry name" value="PPIase_dom_sf"/>
</dbReference>
<evidence type="ECO:0000259" key="4">
    <source>
        <dbReference type="PROSITE" id="PS50198"/>
    </source>
</evidence>
<keyword evidence="6" id="KW-1185">Reference proteome</keyword>
<reference evidence="5 6" key="1">
    <citation type="journal article" date="2018" name="MBio">
        <title>Insights into the evolution of host association through the isolation and characterization of a novel human periodontal pathobiont, Desulfobulbus oralis.</title>
        <authorList>
            <person name="Cross K.L."/>
            <person name="Chirania P."/>
            <person name="Xiong W."/>
            <person name="Beall C.J."/>
            <person name="Elkins J.G."/>
            <person name="Giannone R.J."/>
            <person name="Griffen A.L."/>
            <person name="Guss A.M."/>
            <person name="Hettich R.L."/>
            <person name="Joshi S.S."/>
            <person name="Mokrzan E.M."/>
            <person name="Martin R.K."/>
            <person name="Zhulin I.B."/>
            <person name="Leys E.J."/>
            <person name="Podar M."/>
        </authorList>
    </citation>
    <scope>NUCLEOTIDE SEQUENCE [LARGE SCALE GENOMIC DNA]</scope>
    <source>
        <strain evidence="5 6">ORNL</strain>
    </source>
</reference>
<dbReference type="EMBL" id="CP021255">
    <property type="protein sequence ID" value="AVD71801.1"/>
    <property type="molecule type" value="Genomic_DNA"/>
</dbReference>
<feature type="region of interest" description="Disordered" evidence="3">
    <location>
        <begin position="1"/>
        <end position="25"/>
    </location>
</feature>
<dbReference type="Gene3D" id="1.10.4030.10">
    <property type="entry name" value="Porin chaperone SurA, peptide-binding domain"/>
    <property type="match status" value="1"/>
</dbReference>
<dbReference type="KEGG" id="deo:CAY53_10275"/>
<dbReference type="PANTHER" id="PTHR47637">
    <property type="entry name" value="CHAPERONE SURA"/>
    <property type="match status" value="1"/>
</dbReference>
<dbReference type="PANTHER" id="PTHR47637:SF1">
    <property type="entry name" value="CHAPERONE SURA"/>
    <property type="match status" value="1"/>
</dbReference>
<dbReference type="Pfam" id="PF00639">
    <property type="entry name" value="Rotamase"/>
    <property type="match status" value="1"/>
</dbReference>
<dbReference type="SUPFAM" id="SSF109998">
    <property type="entry name" value="Triger factor/SurA peptide-binding domain-like"/>
    <property type="match status" value="1"/>
</dbReference>
<evidence type="ECO:0000256" key="2">
    <source>
        <dbReference type="PROSITE-ProRule" id="PRU00278"/>
    </source>
</evidence>
<sequence>MCMPSSPGPGKTGHPASSQARSNSSGVKSLRSAVLFGTLLRQQSQLPVLSALNAQCFSMQKSFLSLFCLLLFAALLAPQSGFGKLVDRNVAIVNGDTITLQEVNELAKPYFDQIRANAPPDKVAEDMAKARRLVLERLIEKRLVTQEALKHNFKVSDEELERALQQLVSDRNLNHEEFQKELAAMGMSEKRYRGEVRDQILSSKVINAELRSRILITDEQIRARHHSRAGAAATAPAANSYQLQQIGVTWGLPGRNGTVLTREQAREKAEELREEALSGTSFTDLARKHSDLPSAEDGGTLGSLSLEEMAGPIREAVAKLEPGGISGLVEQEPSFLIFKRLGSAEGQNDVQAEERLSGMPGPEEKERIRQELYKEELDRQYDQWMKTLRSKAYIKIF</sequence>
<dbReference type="Gene3D" id="3.10.50.40">
    <property type="match status" value="1"/>
</dbReference>
<dbReference type="InterPro" id="IPR050280">
    <property type="entry name" value="OMP_Chaperone_SurA"/>
</dbReference>
<gene>
    <name evidence="5" type="ORF">CAY53_10275</name>
</gene>
<protein>
    <recommendedName>
        <fullName evidence="4">PpiC domain-containing protein</fullName>
    </recommendedName>
</protein>
<evidence type="ECO:0000313" key="5">
    <source>
        <dbReference type="EMBL" id="AVD71801.1"/>
    </source>
</evidence>
<evidence type="ECO:0000313" key="6">
    <source>
        <dbReference type="Proteomes" id="UP000239867"/>
    </source>
</evidence>
<dbReference type="PROSITE" id="PS50198">
    <property type="entry name" value="PPIC_PPIASE_2"/>
    <property type="match status" value="1"/>
</dbReference>
<accession>A0A2L1GQ47</accession>
<dbReference type="SUPFAM" id="SSF54534">
    <property type="entry name" value="FKBP-like"/>
    <property type="match status" value="1"/>
</dbReference>
<feature type="compositionally biased region" description="Polar residues" evidence="3">
    <location>
        <begin position="15"/>
        <end position="25"/>
    </location>
</feature>
<dbReference type="InterPro" id="IPR000297">
    <property type="entry name" value="PPIase_PpiC"/>
</dbReference>
<proteinExistence type="predicted"/>
<evidence type="ECO:0000256" key="1">
    <source>
        <dbReference type="ARBA" id="ARBA00022729"/>
    </source>
</evidence>